<gene>
    <name evidence="2" type="ORF">BCR34DRAFT_612383</name>
</gene>
<dbReference type="Proteomes" id="UP000193144">
    <property type="component" value="Unassembled WGS sequence"/>
</dbReference>
<dbReference type="AlphaFoldDB" id="A0A1Y1ZXK4"/>
<feature type="region of interest" description="Disordered" evidence="1">
    <location>
        <begin position="122"/>
        <end position="176"/>
    </location>
</feature>
<feature type="compositionally biased region" description="Low complexity" evidence="1">
    <location>
        <begin position="125"/>
        <end position="134"/>
    </location>
</feature>
<comment type="caution">
    <text evidence="2">The sequence shown here is derived from an EMBL/GenBank/DDBJ whole genome shotgun (WGS) entry which is preliminary data.</text>
</comment>
<accession>A0A1Y1ZXK4</accession>
<feature type="region of interest" description="Disordered" evidence="1">
    <location>
        <begin position="218"/>
        <end position="255"/>
    </location>
</feature>
<keyword evidence="3" id="KW-1185">Reference proteome</keyword>
<name>A0A1Y1ZXK4_9PLEO</name>
<feature type="compositionally biased region" description="Low complexity" evidence="1">
    <location>
        <begin position="218"/>
        <end position="253"/>
    </location>
</feature>
<evidence type="ECO:0000313" key="2">
    <source>
        <dbReference type="EMBL" id="ORY14983.1"/>
    </source>
</evidence>
<organism evidence="2 3">
    <name type="scientific">Clohesyomyces aquaticus</name>
    <dbReference type="NCBI Taxonomy" id="1231657"/>
    <lineage>
        <taxon>Eukaryota</taxon>
        <taxon>Fungi</taxon>
        <taxon>Dikarya</taxon>
        <taxon>Ascomycota</taxon>
        <taxon>Pezizomycotina</taxon>
        <taxon>Dothideomycetes</taxon>
        <taxon>Pleosporomycetidae</taxon>
        <taxon>Pleosporales</taxon>
        <taxon>Lindgomycetaceae</taxon>
        <taxon>Clohesyomyces</taxon>
    </lineage>
</organism>
<feature type="compositionally biased region" description="Low complexity" evidence="1">
    <location>
        <begin position="143"/>
        <end position="152"/>
    </location>
</feature>
<dbReference type="OrthoDB" id="5377226at2759"/>
<dbReference type="EMBL" id="MCFA01000028">
    <property type="protein sequence ID" value="ORY14983.1"/>
    <property type="molecule type" value="Genomic_DNA"/>
</dbReference>
<sequence length="341" mass="36479">MYITDQLFRPEIVDAHTTTTTTTTATVFPNYDDWTRQCNMGLGKRKRGGEAEGNHIAGTREKWGVHIPTAVQDDGRAGGHGKAIGFGMWNDGEAGPARVSISGSPKNLHLHQAHVSRPIRVETEGSGNSNSNSNPWTQIRAPSSSSTSNWGSSDGGHARPTKQARRTLNLGPNTAPAKKIPALAKWPSHLMDIVPADGLASSFSSSISELDISNSNTNAHTHTASTTSSQASASASTSTPMPTPSNPSSSTSSDLRPCHICHKAPNRKRDLEGYIGCRSCGERACYVCTRVCVGTRCQETGSSERERQGEGQMGICSRCCVEVGREGEVWCRGCLGEREGR</sequence>
<evidence type="ECO:0000313" key="3">
    <source>
        <dbReference type="Proteomes" id="UP000193144"/>
    </source>
</evidence>
<protein>
    <submittedName>
        <fullName evidence="2">Uncharacterized protein</fullName>
    </submittedName>
</protein>
<reference evidence="2 3" key="1">
    <citation type="submission" date="2016-07" db="EMBL/GenBank/DDBJ databases">
        <title>Pervasive Adenine N6-methylation of Active Genes in Fungi.</title>
        <authorList>
            <consortium name="DOE Joint Genome Institute"/>
            <person name="Mondo S.J."/>
            <person name="Dannebaum R.O."/>
            <person name="Kuo R.C."/>
            <person name="Labutti K."/>
            <person name="Haridas S."/>
            <person name="Kuo A."/>
            <person name="Salamov A."/>
            <person name="Ahrendt S.R."/>
            <person name="Lipzen A."/>
            <person name="Sullivan W."/>
            <person name="Andreopoulos W.B."/>
            <person name="Clum A."/>
            <person name="Lindquist E."/>
            <person name="Daum C."/>
            <person name="Ramamoorthy G.K."/>
            <person name="Gryganskyi A."/>
            <person name="Culley D."/>
            <person name="Magnuson J.K."/>
            <person name="James T.Y."/>
            <person name="O'Malley M.A."/>
            <person name="Stajich J.E."/>
            <person name="Spatafora J.W."/>
            <person name="Visel A."/>
            <person name="Grigoriev I.V."/>
        </authorList>
    </citation>
    <scope>NUCLEOTIDE SEQUENCE [LARGE SCALE GENOMIC DNA]</scope>
    <source>
        <strain evidence="2 3">CBS 115471</strain>
    </source>
</reference>
<evidence type="ECO:0000256" key="1">
    <source>
        <dbReference type="SAM" id="MobiDB-lite"/>
    </source>
</evidence>
<proteinExistence type="predicted"/>